<gene>
    <name evidence="1" type="ORF">AL548_006200</name>
</gene>
<comment type="caution">
    <text evidence="1">The sequence shown here is derived from an EMBL/GenBank/DDBJ whole genome shotgun (WGS) entry which is preliminary data.</text>
</comment>
<sequence>MPFLLEAAAVLATFVHWHASPAQSHSLSMFMRMTSLAAYL</sequence>
<dbReference type="EMBL" id="LOSH02000001">
    <property type="protein sequence ID" value="PNM78392.1"/>
    <property type="molecule type" value="Genomic_DNA"/>
</dbReference>
<accession>A0ABX4X4U6</accession>
<name>A0ABX4X4U6_VIBVL</name>
<protein>
    <submittedName>
        <fullName evidence="1">RNA polymerase subunit sigma-70</fullName>
    </submittedName>
</protein>
<evidence type="ECO:0000313" key="2">
    <source>
        <dbReference type="Proteomes" id="UP000054370"/>
    </source>
</evidence>
<keyword evidence="2" id="KW-1185">Reference proteome</keyword>
<organism evidence="1 2">
    <name type="scientific">Vibrio vulnificus</name>
    <dbReference type="NCBI Taxonomy" id="672"/>
    <lineage>
        <taxon>Bacteria</taxon>
        <taxon>Pseudomonadati</taxon>
        <taxon>Pseudomonadota</taxon>
        <taxon>Gammaproteobacteria</taxon>
        <taxon>Vibrionales</taxon>
        <taxon>Vibrionaceae</taxon>
        <taxon>Vibrio</taxon>
    </lineage>
</organism>
<reference evidence="1" key="1">
    <citation type="submission" date="2017-12" db="EMBL/GenBank/DDBJ databases">
        <title>FDA dAtabase for Regulatory Grade micrObial Sequences (FDA-ARGOS): Supporting development and validation of Infectious Disease Dx tests.</title>
        <authorList>
            <person name="Hoffmann M."/>
            <person name="Allard M."/>
            <person name="Evans P."/>
            <person name="Brown E."/>
            <person name="Tallon L.J."/>
            <person name="Sadzewicz L."/>
            <person name="Sengamalay N."/>
            <person name="Ott S."/>
            <person name="Godinez A."/>
            <person name="Nagaraj S."/>
            <person name="Vavikolanu K."/>
            <person name="Aluvathingal J."/>
            <person name="Nadendla S."/>
            <person name="Hobson J."/>
            <person name="Sichtig H."/>
        </authorList>
    </citation>
    <scope>NUCLEOTIDE SEQUENCE [LARGE SCALE GENOMIC DNA]</scope>
    <source>
        <strain evidence="1">FDAARGOS_118</strain>
    </source>
</reference>
<evidence type="ECO:0000313" key="1">
    <source>
        <dbReference type="EMBL" id="PNM78392.1"/>
    </source>
</evidence>
<dbReference type="Proteomes" id="UP000054370">
    <property type="component" value="Unassembled WGS sequence"/>
</dbReference>
<proteinExistence type="predicted"/>